<name>A0A1F6BSD7_9BACT</name>
<comment type="caution">
    <text evidence="1">The sequence shown here is derived from an EMBL/GenBank/DDBJ whole genome shotgun (WGS) entry which is preliminary data.</text>
</comment>
<dbReference type="AlphaFoldDB" id="A0A1F6BSD7"/>
<proteinExistence type="predicted"/>
<protein>
    <recommendedName>
        <fullName evidence="3">NTP pyrophosphohydrolase MazG putative catalytic core domain-containing protein</fullName>
    </recommendedName>
</protein>
<dbReference type="PANTHER" id="PTHR42702:SF1">
    <property type="entry name" value="REGULATORY PROTEIN FOR BETA-LACTAMASE"/>
    <property type="match status" value="1"/>
</dbReference>
<dbReference type="Proteomes" id="UP000179014">
    <property type="component" value="Unassembled WGS sequence"/>
</dbReference>
<organism evidence="1 2">
    <name type="scientific">Candidatus Kaiserbacteria bacterium GWA2_50_9</name>
    <dbReference type="NCBI Taxonomy" id="1798474"/>
    <lineage>
        <taxon>Bacteria</taxon>
        <taxon>Candidatus Kaiseribacteriota</taxon>
    </lineage>
</organism>
<dbReference type="Gene3D" id="1.10.287.1080">
    <property type="entry name" value="MazG-like"/>
    <property type="match status" value="1"/>
</dbReference>
<dbReference type="SUPFAM" id="SSF101386">
    <property type="entry name" value="all-alpha NTP pyrophosphatases"/>
    <property type="match status" value="1"/>
</dbReference>
<sequence>MAHFKKTGTIRDFQQFISTVYALPDDRLYSIGDLLMQEQRFSMRALKGIRKDNTKKVQINLLISLSWLMAIADRLHIDVEDEVWNRFPMRCSYCGKLPCACKVIKATTRARFRRDNTLRPHSLSAFQKMFKDIYPAERRTLADAGVHLAEEIGEVNEAIHNFLGQHLQTQFDDIKLEIADLTSCIFGVANSAHIDIAKELQKMYKNNCHVCHKSPCTCKFSDVSKIKT</sequence>
<evidence type="ECO:0000313" key="1">
    <source>
        <dbReference type="EMBL" id="OGG39836.1"/>
    </source>
</evidence>
<evidence type="ECO:0008006" key="3">
    <source>
        <dbReference type="Google" id="ProtNLM"/>
    </source>
</evidence>
<dbReference type="PANTHER" id="PTHR42702">
    <property type="entry name" value="NUCLEOTIDE PYROPHOSPHOHYDROLASE"/>
    <property type="match status" value="1"/>
</dbReference>
<evidence type="ECO:0000313" key="2">
    <source>
        <dbReference type="Proteomes" id="UP000179014"/>
    </source>
</evidence>
<accession>A0A1F6BSD7</accession>
<dbReference type="EMBL" id="MFKN01000040">
    <property type="protein sequence ID" value="OGG39836.1"/>
    <property type="molecule type" value="Genomic_DNA"/>
</dbReference>
<gene>
    <name evidence="1" type="ORF">A2118_00235</name>
</gene>
<dbReference type="STRING" id="1798474.A2118_00235"/>
<reference evidence="1 2" key="1">
    <citation type="journal article" date="2016" name="Nat. Commun.">
        <title>Thousands of microbial genomes shed light on interconnected biogeochemical processes in an aquifer system.</title>
        <authorList>
            <person name="Anantharaman K."/>
            <person name="Brown C.T."/>
            <person name="Hug L.A."/>
            <person name="Sharon I."/>
            <person name="Castelle C.J."/>
            <person name="Probst A.J."/>
            <person name="Thomas B.C."/>
            <person name="Singh A."/>
            <person name="Wilkins M.J."/>
            <person name="Karaoz U."/>
            <person name="Brodie E.L."/>
            <person name="Williams K.H."/>
            <person name="Hubbard S.S."/>
            <person name="Banfield J.F."/>
        </authorList>
    </citation>
    <scope>NUCLEOTIDE SEQUENCE [LARGE SCALE GENOMIC DNA]</scope>
</reference>